<dbReference type="EMBL" id="RPFJ01000003">
    <property type="protein sequence ID" value="RPD99636.1"/>
    <property type="molecule type" value="Genomic_DNA"/>
</dbReference>
<comment type="caution">
    <text evidence="3">The sequence shown here is derived from an EMBL/GenBank/DDBJ whole genome shotgun (WGS) entry which is preliminary data.</text>
</comment>
<protein>
    <recommendedName>
        <fullName evidence="2">Heavy metal binding domain-containing protein</fullName>
    </recommendedName>
</protein>
<evidence type="ECO:0000313" key="3">
    <source>
        <dbReference type="EMBL" id="RPD99636.1"/>
    </source>
</evidence>
<keyword evidence="4" id="KW-1185">Reference proteome</keyword>
<feature type="signal peptide" evidence="1">
    <location>
        <begin position="1"/>
        <end position="19"/>
    </location>
</feature>
<dbReference type="RefSeq" id="WP_123896601.1">
    <property type="nucleotide sequence ID" value="NZ_RPFJ01000003.1"/>
</dbReference>
<proteinExistence type="predicted"/>
<gene>
    <name evidence="3" type="ORF">EGM88_03580</name>
</gene>
<dbReference type="OrthoDB" id="1523860at2"/>
<dbReference type="AlphaFoldDB" id="A0A3N4P3X7"/>
<feature type="domain" description="Heavy metal binding" evidence="2">
    <location>
        <begin position="42"/>
        <end position="70"/>
    </location>
</feature>
<dbReference type="GO" id="GO:0046872">
    <property type="term" value="F:metal ion binding"/>
    <property type="evidence" value="ECO:0007669"/>
    <property type="project" value="InterPro"/>
</dbReference>
<evidence type="ECO:0000256" key="1">
    <source>
        <dbReference type="SAM" id="SignalP"/>
    </source>
</evidence>
<evidence type="ECO:0000259" key="2">
    <source>
        <dbReference type="Pfam" id="PF19335"/>
    </source>
</evidence>
<dbReference type="PROSITE" id="PS51257">
    <property type="entry name" value="PROKAR_LIPOPROTEIN"/>
    <property type="match status" value="1"/>
</dbReference>
<organism evidence="3 4">
    <name type="scientific">Aureibaculum marinum</name>
    <dbReference type="NCBI Taxonomy" id="2487930"/>
    <lineage>
        <taxon>Bacteria</taxon>
        <taxon>Pseudomonadati</taxon>
        <taxon>Bacteroidota</taxon>
        <taxon>Flavobacteriia</taxon>
        <taxon>Flavobacteriales</taxon>
        <taxon>Flavobacteriaceae</taxon>
        <taxon>Aureibaculum</taxon>
    </lineage>
</organism>
<reference evidence="3 4" key="1">
    <citation type="submission" date="2018-11" db="EMBL/GenBank/DDBJ databases">
        <title>Aureibaculum marinum gen. nov., sp. nov., a member of the family Flavobacteriaceae isolated from the Bohai Sea.</title>
        <authorList>
            <person name="Ji X."/>
        </authorList>
    </citation>
    <scope>NUCLEOTIDE SEQUENCE [LARGE SCALE GENOMIC DNA]</scope>
    <source>
        <strain evidence="3 4">BH-SD17</strain>
    </source>
</reference>
<dbReference type="Pfam" id="PF19335">
    <property type="entry name" value="HMBD"/>
    <property type="match status" value="1"/>
</dbReference>
<keyword evidence="1" id="KW-0732">Signal</keyword>
<sequence>MRKLILILTVITVVSVAFTSCKNDKKEEVKTEEKTDMASNEVYQCPMNCEDGKSYTEAGNCPVCKMELKAKTVDMDADTPKKHSMNCDCKKEGSECKCAEGECKCMAGNDSSNQVDDKDKQL</sequence>
<dbReference type="InterPro" id="IPR045800">
    <property type="entry name" value="HMBD"/>
</dbReference>
<evidence type="ECO:0000313" key="4">
    <source>
        <dbReference type="Proteomes" id="UP000270856"/>
    </source>
</evidence>
<name>A0A3N4P3X7_9FLAO</name>
<accession>A0A3N4P3X7</accession>
<dbReference type="Proteomes" id="UP000270856">
    <property type="component" value="Unassembled WGS sequence"/>
</dbReference>
<feature type="chain" id="PRO_5018167965" description="Heavy metal binding domain-containing protein" evidence="1">
    <location>
        <begin position="20"/>
        <end position="122"/>
    </location>
</feature>